<dbReference type="GO" id="GO:0005524">
    <property type="term" value="F:ATP binding"/>
    <property type="evidence" value="ECO:0007669"/>
    <property type="project" value="UniProtKB-KW"/>
</dbReference>
<evidence type="ECO:0000256" key="1">
    <source>
        <dbReference type="ARBA" id="ARBA00022448"/>
    </source>
</evidence>
<feature type="domain" description="ABC transporter" evidence="4">
    <location>
        <begin position="2"/>
        <end position="227"/>
    </location>
</feature>
<reference evidence="5 6" key="1">
    <citation type="submission" date="2020-05" db="EMBL/GenBank/DDBJ databases">
        <title>Mucilaginibacter mali sp. nov.</title>
        <authorList>
            <person name="Kim H.S."/>
            <person name="Lee K.C."/>
            <person name="Suh M.K."/>
            <person name="Kim J.-S."/>
            <person name="Han K.-I."/>
            <person name="Eom M.K."/>
            <person name="Shin Y.K."/>
            <person name="Lee J.-S."/>
        </authorList>
    </citation>
    <scope>NUCLEOTIDE SEQUENCE [LARGE SCALE GENOMIC DNA]</scope>
    <source>
        <strain evidence="5 6">G2-14</strain>
    </source>
</reference>
<dbReference type="AlphaFoldDB" id="A0A7D4QP23"/>
<dbReference type="InterPro" id="IPR027417">
    <property type="entry name" value="P-loop_NTPase"/>
</dbReference>
<dbReference type="InterPro" id="IPR003593">
    <property type="entry name" value="AAA+_ATPase"/>
</dbReference>
<dbReference type="SMART" id="SM00382">
    <property type="entry name" value="AAA"/>
    <property type="match status" value="1"/>
</dbReference>
<dbReference type="GO" id="GO:0016887">
    <property type="term" value="F:ATP hydrolysis activity"/>
    <property type="evidence" value="ECO:0007669"/>
    <property type="project" value="InterPro"/>
</dbReference>
<name>A0A7D4QP23_9SPHI</name>
<keyword evidence="1" id="KW-0813">Transport</keyword>
<keyword evidence="2" id="KW-0547">Nucleotide-binding</keyword>
<accession>A0A7D4QP23</accession>
<dbReference type="PROSITE" id="PS50893">
    <property type="entry name" value="ABC_TRANSPORTER_2"/>
    <property type="match status" value="1"/>
</dbReference>
<keyword evidence="3 5" id="KW-0067">ATP-binding</keyword>
<dbReference type="CDD" id="cd03230">
    <property type="entry name" value="ABC_DR_subfamily_A"/>
    <property type="match status" value="1"/>
</dbReference>
<dbReference type="Pfam" id="PF00005">
    <property type="entry name" value="ABC_tran"/>
    <property type="match status" value="1"/>
</dbReference>
<sequence length="242" mass="27024">MITITNLSKSFGRFKALDNLSLQLERGNTVSLLGPNGSGKTTLIKSILGLVIPESGSIAINDAQVKTDFAYRSRIGYMPQIGRYPENMTIKQVINMLKEIRSDHRDHDEELMESFGLPAIQHKTMRSLSGGTRQKVSACLAFLFRPDILILDEPTAGLDPLASELLKDKIVKERNKGKLILITSHVLSDLDEITSHVVYLQDGKLVFYKDVEELKVATGEQKLNKVIATLMQKDFINQHFGV</sequence>
<evidence type="ECO:0000256" key="3">
    <source>
        <dbReference type="ARBA" id="ARBA00022840"/>
    </source>
</evidence>
<gene>
    <name evidence="5" type="ORF">HQ865_25530</name>
</gene>
<dbReference type="KEGG" id="mmab:HQ865_25530"/>
<organism evidence="5 6">
    <name type="scientific">Mucilaginibacter mali</name>
    <dbReference type="NCBI Taxonomy" id="2740462"/>
    <lineage>
        <taxon>Bacteria</taxon>
        <taxon>Pseudomonadati</taxon>
        <taxon>Bacteroidota</taxon>
        <taxon>Sphingobacteriia</taxon>
        <taxon>Sphingobacteriales</taxon>
        <taxon>Sphingobacteriaceae</taxon>
        <taxon>Mucilaginibacter</taxon>
    </lineage>
</organism>
<keyword evidence="6" id="KW-1185">Reference proteome</keyword>
<dbReference type="PANTHER" id="PTHR42939">
    <property type="entry name" value="ABC TRANSPORTER ATP-BINDING PROTEIN ALBC-RELATED"/>
    <property type="match status" value="1"/>
</dbReference>
<dbReference type="Proteomes" id="UP000505355">
    <property type="component" value="Chromosome"/>
</dbReference>
<dbReference type="Gene3D" id="3.40.50.300">
    <property type="entry name" value="P-loop containing nucleotide triphosphate hydrolases"/>
    <property type="match status" value="1"/>
</dbReference>
<evidence type="ECO:0000259" key="4">
    <source>
        <dbReference type="PROSITE" id="PS50893"/>
    </source>
</evidence>
<dbReference type="InterPro" id="IPR051782">
    <property type="entry name" value="ABC_Transporter_VariousFunc"/>
</dbReference>
<evidence type="ECO:0000313" key="5">
    <source>
        <dbReference type="EMBL" id="QKJ32970.1"/>
    </source>
</evidence>
<evidence type="ECO:0000313" key="6">
    <source>
        <dbReference type="Proteomes" id="UP000505355"/>
    </source>
</evidence>
<proteinExistence type="predicted"/>
<dbReference type="EMBL" id="CP054139">
    <property type="protein sequence ID" value="QKJ32970.1"/>
    <property type="molecule type" value="Genomic_DNA"/>
</dbReference>
<protein>
    <submittedName>
        <fullName evidence="5">ABC transporter ATP-binding protein</fullName>
    </submittedName>
</protein>
<dbReference type="RefSeq" id="WP_173417615.1">
    <property type="nucleotide sequence ID" value="NZ_CP054139.1"/>
</dbReference>
<dbReference type="InterPro" id="IPR003439">
    <property type="entry name" value="ABC_transporter-like_ATP-bd"/>
</dbReference>
<evidence type="ECO:0000256" key="2">
    <source>
        <dbReference type="ARBA" id="ARBA00022741"/>
    </source>
</evidence>
<dbReference type="PANTHER" id="PTHR42939:SF1">
    <property type="entry name" value="ABC TRANSPORTER ATP-BINDING PROTEIN ALBC-RELATED"/>
    <property type="match status" value="1"/>
</dbReference>
<dbReference type="SUPFAM" id="SSF52540">
    <property type="entry name" value="P-loop containing nucleoside triphosphate hydrolases"/>
    <property type="match status" value="1"/>
</dbReference>